<protein>
    <recommendedName>
        <fullName evidence="3">DUF4397 domain-containing protein</fullName>
    </recommendedName>
</protein>
<dbReference type="Proteomes" id="UP000249547">
    <property type="component" value="Unassembled WGS sequence"/>
</dbReference>
<evidence type="ECO:0000313" key="1">
    <source>
        <dbReference type="EMBL" id="RAJ10509.1"/>
    </source>
</evidence>
<reference evidence="1 2" key="1">
    <citation type="submission" date="2018-06" db="EMBL/GenBank/DDBJ databases">
        <title>Genomic Encyclopedia of Archaeal and Bacterial Type Strains, Phase II (KMG-II): from individual species to whole genera.</title>
        <authorList>
            <person name="Goeker M."/>
        </authorList>
    </citation>
    <scope>NUCLEOTIDE SEQUENCE [LARGE SCALE GENOMIC DNA]</scope>
    <source>
        <strain evidence="1 2">DSM 23857</strain>
    </source>
</reference>
<sequence length="135" mass="14922">MKNSFYSMFLIDSASKLKPMFVTDNFSGSTLKANVRFFNVSPNSATVTVGLLQGTTFTPLFSNRGFETQTSGTANEKFIEVTPGVYSVQVRRASDGFVLLTANDVTLQNGRYYTQVLRGFNSVEAPLILQTLMNH</sequence>
<comment type="caution">
    <text evidence="1">The sequence shown here is derived from an EMBL/GenBank/DDBJ whole genome shotgun (WGS) entry which is preliminary data.</text>
</comment>
<dbReference type="OrthoDB" id="9792011at2"/>
<evidence type="ECO:0008006" key="3">
    <source>
        <dbReference type="Google" id="ProtNLM"/>
    </source>
</evidence>
<proteinExistence type="predicted"/>
<organism evidence="1 2">
    <name type="scientific">Chitinophaga skermanii</name>
    <dbReference type="NCBI Taxonomy" id="331697"/>
    <lineage>
        <taxon>Bacteria</taxon>
        <taxon>Pseudomonadati</taxon>
        <taxon>Bacteroidota</taxon>
        <taxon>Chitinophagia</taxon>
        <taxon>Chitinophagales</taxon>
        <taxon>Chitinophagaceae</taxon>
        <taxon>Chitinophaga</taxon>
    </lineage>
</organism>
<dbReference type="RefSeq" id="WP_148707146.1">
    <property type="nucleotide sequence ID" value="NZ_QLLL01000001.1"/>
</dbReference>
<keyword evidence="2" id="KW-1185">Reference proteome</keyword>
<accession>A0A327R0X7</accession>
<gene>
    <name evidence="1" type="ORF">LX64_00112</name>
</gene>
<name>A0A327R0X7_9BACT</name>
<dbReference type="AlphaFoldDB" id="A0A327R0X7"/>
<evidence type="ECO:0000313" key="2">
    <source>
        <dbReference type="Proteomes" id="UP000249547"/>
    </source>
</evidence>
<dbReference type="EMBL" id="QLLL01000001">
    <property type="protein sequence ID" value="RAJ10509.1"/>
    <property type="molecule type" value="Genomic_DNA"/>
</dbReference>